<dbReference type="AlphaFoldDB" id="A0A164V1H2"/>
<dbReference type="EMBL" id="LRGB01001483">
    <property type="protein sequence ID" value="KZS11872.1"/>
    <property type="molecule type" value="Genomic_DNA"/>
</dbReference>
<evidence type="ECO:0000313" key="1">
    <source>
        <dbReference type="EMBL" id="KZS11872.1"/>
    </source>
</evidence>
<dbReference type="Proteomes" id="UP000076858">
    <property type="component" value="Unassembled WGS sequence"/>
</dbReference>
<organism evidence="1 2">
    <name type="scientific">Daphnia magna</name>
    <dbReference type="NCBI Taxonomy" id="35525"/>
    <lineage>
        <taxon>Eukaryota</taxon>
        <taxon>Metazoa</taxon>
        <taxon>Ecdysozoa</taxon>
        <taxon>Arthropoda</taxon>
        <taxon>Crustacea</taxon>
        <taxon>Branchiopoda</taxon>
        <taxon>Diplostraca</taxon>
        <taxon>Cladocera</taxon>
        <taxon>Anomopoda</taxon>
        <taxon>Daphniidae</taxon>
        <taxon>Daphnia</taxon>
    </lineage>
</organism>
<protein>
    <submittedName>
        <fullName evidence="1">Uncharacterized protein</fullName>
    </submittedName>
</protein>
<gene>
    <name evidence="1" type="ORF">APZ42_023335</name>
</gene>
<sequence length="118" mass="14353">MASKKTKEKLRRWRKGQTFLFFFYFYSIACQRHLRVFRMLFDAHTKLFCISFVEKDETRPTGRTGFPRKREKRTYKTKMSQNIFTPDLLNPHHEPSQSEEKKRKFNWSALHNVGSRCK</sequence>
<keyword evidence="2" id="KW-1185">Reference proteome</keyword>
<reference evidence="1 2" key="1">
    <citation type="submission" date="2016-03" db="EMBL/GenBank/DDBJ databases">
        <title>EvidentialGene: Evidence-directed Construction of Genes on Genomes.</title>
        <authorList>
            <person name="Gilbert D.G."/>
            <person name="Choi J.-H."/>
            <person name="Mockaitis K."/>
            <person name="Colbourne J."/>
            <person name="Pfrender M."/>
        </authorList>
    </citation>
    <scope>NUCLEOTIDE SEQUENCE [LARGE SCALE GENOMIC DNA]</scope>
    <source>
        <strain evidence="1 2">Xinb3</strain>
        <tissue evidence="1">Complete organism</tissue>
    </source>
</reference>
<evidence type="ECO:0000313" key="2">
    <source>
        <dbReference type="Proteomes" id="UP000076858"/>
    </source>
</evidence>
<proteinExistence type="predicted"/>
<name>A0A164V1H2_9CRUS</name>
<accession>A0A164V1H2</accession>
<comment type="caution">
    <text evidence="1">The sequence shown here is derived from an EMBL/GenBank/DDBJ whole genome shotgun (WGS) entry which is preliminary data.</text>
</comment>